<name>A0A0C3KMZ4_PISTI</name>
<organism evidence="1 2">
    <name type="scientific">Pisolithus tinctorius Marx 270</name>
    <dbReference type="NCBI Taxonomy" id="870435"/>
    <lineage>
        <taxon>Eukaryota</taxon>
        <taxon>Fungi</taxon>
        <taxon>Dikarya</taxon>
        <taxon>Basidiomycota</taxon>
        <taxon>Agaricomycotina</taxon>
        <taxon>Agaricomycetes</taxon>
        <taxon>Agaricomycetidae</taxon>
        <taxon>Boletales</taxon>
        <taxon>Sclerodermatineae</taxon>
        <taxon>Pisolithaceae</taxon>
        <taxon>Pisolithus</taxon>
    </lineage>
</organism>
<reference evidence="2" key="2">
    <citation type="submission" date="2015-01" db="EMBL/GenBank/DDBJ databases">
        <title>Evolutionary Origins and Diversification of the Mycorrhizal Mutualists.</title>
        <authorList>
            <consortium name="DOE Joint Genome Institute"/>
            <consortium name="Mycorrhizal Genomics Consortium"/>
            <person name="Kohler A."/>
            <person name="Kuo A."/>
            <person name="Nagy L.G."/>
            <person name="Floudas D."/>
            <person name="Copeland A."/>
            <person name="Barry K.W."/>
            <person name="Cichocki N."/>
            <person name="Veneault-Fourrey C."/>
            <person name="LaButti K."/>
            <person name="Lindquist E.A."/>
            <person name="Lipzen A."/>
            <person name="Lundell T."/>
            <person name="Morin E."/>
            <person name="Murat C."/>
            <person name="Riley R."/>
            <person name="Ohm R."/>
            <person name="Sun H."/>
            <person name="Tunlid A."/>
            <person name="Henrissat B."/>
            <person name="Grigoriev I.V."/>
            <person name="Hibbett D.S."/>
            <person name="Martin F."/>
        </authorList>
    </citation>
    <scope>NUCLEOTIDE SEQUENCE [LARGE SCALE GENOMIC DNA]</scope>
    <source>
        <strain evidence="2">Marx 270</strain>
    </source>
</reference>
<dbReference type="AlphaFoldDB" id="A0A0C3KMZ4"/>
<gene>
    <name evidence="1" type="ORF">M404DRAFT_21176</name>
</gene>
<dbReference type="HOGENOM" id="CLU_2185064_0_0_1"/>
<evidence type="ECO:0000313" key="1">
    <source>
        <dbReference type="EMBL" id="KIO10957.1"/>
    </source>
</evidence>
<reference evidence="1 2" key="1">
    <citation type="submission" date="2014-04" db="EMBL/GenBank/DDBJ databases">
        <authorList>
            <consortium name="DOE Joint Genome Institute"/>
            <person name="Kuo A."/>
            <person name="Kohler A."/>
            <person name="Costa M.D."/>
            <person name="Nagy L.G."/>
            <person name="Floudas D."/>
            <person name="Copeland A."/>
            <person name="Barry K.W."/>
            <person name="Cichocki N."/>
            <person name="Veneault-Fourrey C."/>
            <person name="LaButti K."/>
            <person name="Lindquist E.A."/>
            <person name="Lipzen A."/>
            <person name="Lundell T."/>
            <person name="Morin E."/>
            <person name="Murat C."/>
            <person name="Sun H."/>
            <person name="Tunlid A."/>
            <person name="Henrissat B."/>
            <person name="Grigoriev I.V."/>
            <person name="Hibbett D.S."/>
            <person name="Martin F."/>
            <person name="Nordberg H.P."/>
            <person name="Cantor M.N."/>
            <person name="Hua S.X."/>
        </authorList>
    </citation>
    <scope>NUCLEOTIDE SEQUENCE [LARGE SCALE GENOMIC DNA]</scope>
    <source>
        <strain evidence="1 2">Marx 270</strain>
    </source>
</reference>
<dbReference type="InParanoid" id="A0A0C3KMZ4"/>
<sequence length="109" mass="11499">MPSGTSNEQTSVLPKLASLFYKLCWVQAPVQGITINSQLGSEGQVGDSTSLPFVFGPGRLNDTGLPRCLVEVVGIPAQENPPGLSMDSTQRLFEPGSVEGIWQVPDAGV</sequence>
<protein>
    <submittedName>
        <fullName evidence="1">Uncharacterized protein</fullName>
    </submittedName>
</protein>
<dbReference type="EMBL" id="KN831951">
    <property type="protein sequence ID" value="KIO10957.1"/>
    <property type="molecule type" value="Genomic_DNA"/>
</dbReference>
<accession>A0A0C3KMZ4</accession>
<proteinExistence type="predicted"/>
<dbReference type="Proteomes" id="UP000054217">
    <property type="component" value="Unassembled WGS sequence"/>
</dbReference>
<keyword evidence="2" id="KW-1185">Reference proteome</keyword>
<evidence type="ECO:0000313" key="2">
    <source>
        <dbReference type="Proteomes" id="UP000054217"/>
    </source>
</evidence>